<dbReference type="GO" id="GO:0003676">
    <property type="term" value="F:nucleic acid binding"/>
    <property type="evidence" value="ECO:0007669"/>
    <property type="project" value="InterPro"/>
</dbReference>
<dbReference type="HOGENOM" id="CLU_745725_0_0_5"/>
<proteinExistence type="predicted"/>
<dbReference type="EMBL" id="BX572605">
    <property type="protein sequence ID" value="CAE29294.1"/>
    <property type="molecule type" value="Genomic_DNA"/>
</dbReference>
<organism evidence="1">
    <name type="scientific">Rhodopseudomonas palustris (strain ATCC BAA-98 / CGA009)</name>
    <dbReference type="NCBI Taxonomy" id="258594"/>
    <lineage>
        <taxon>Bacteria</taxon>
        <taxon>Pseudomonadati</taxon>
        <taxon>Pseudomonadota</taxon>
        <taxon>Alphaproteobacteria</taxon>
        <taxon>Hyphomicrobiales</taxon>
        <taxon>Nitrobacteraceae</taxon>
        <taxon>Rhodopseudomonas</taxon>
    </lineage>
</organism>
<dbReference type="STRING" id="258594.RPA3853"/>
<dbReference type="eggNOG" id="ENOG50335NI">
    <property type="taxonomic scope" value="Bacteria"/>
</dbReference>
<gene>
    <name evidence="1" type="ordered locus">RPA3853</name>
</gene>
<dbReference type="InterPro" id="IPR036397">
    <property type="entry name" value="RNaseH_sf"/>
</dbReference>
<dbReference type="AlphaFoldDB" id="Q6N342"/>
<sequence>MAQWLPAMGFASLAHISERKARSALERSLRKNKPWRGTRLTVRLAPGAGGPRGVRYEVELSSLPLALQEAWKALQSPVKAIPNLRDDCNNVGHWRHHIIAPALRHEKWSAARGEAVRKIAAETRTGPDGKPVTITDRTVQRWLDAYEAEGIAGLMLRARRDKGAQRVVISQRWDGAVPFDEAIKETIAESLKAYIRGLHKEGTSAALIDTLAADRLRQLTAARCDYAPAMPALTFKVPRPLIDAERQFRNVALFKKDRKAYEDSRPRIFRTREGLAPMQIIVGDVHHLDICMMRPDGTVAWPKAIAWLDLATNRIWLDVVLLEKGEGIRNTHVIARSAAGCRSISSLTQCSTKTPTRYRAPSASRAWMPSG</sequence>
<evidence type="ECO:0000313" key="1">
    <source>
        <dbReference type="EMBL" id="CAE29294.1"/>
    </source>
</evidence>
<protein>
    <submittedName>
        <fullName evidence="1">Uncharacterized protein</fullName>
    </submittedName>
</protein>
<dbReference type="SUPFAM" id="SSF53098">
    <property type="entry name" value="Ribonuclease H-like"/>
    <property type="match status" value="1"/>
</dbReference>
<dbReference type="Gene3D" id="3.30.420.10">
    <property type="entry name" value="Ribonuclease H-like superfamily/Ribonuclease H"/>
    <property type="match status" value="1"/>
</dbReference>
<name>Q6N342_RHOPA</name>
<accession>Q6N342</accession>
<reference evidence="1" key="1">
    <citation type="journal article" date="2004" name="Nat. Biotechnol.">
        <title>Complete genome sequence of the metabolically versatile photosynthetic bacterium Rhodopseudomonas palustris.</title>
        <authorList>
            <person name="Larimer F.W."/>
            <person name="Chain P."/>
            <person name="Hauser L."/>
            <person name="Lamerdin J."/>
            <person name="Malfatti S."/>
            <person name="Do L."/>
            <person name="Land M.L."/>
            <person name="Pelletier D.A."/>
            <person name="Beatty J.T."/>
            <person name="Lang A.S."/>
            <person name="Tabita F.R."/>
            <person name="Gibson J.L."/>
            <person name="Hanson T.E."/>
            <person name="Bobst C."/>
            <person name="Torres J.L."/>
            <person name="Peres C."/>
            <person name="Harrison F.H."/>
            <person name="Gibson J."/>
            <person name="Harwood C.S."/>
        </authorList>
    </citation>
    <scope>NUCLEOTIDE SEQUENCE [LARGE SCALE GENOMIC DNA]</scope>
    <source>
        <strain evidence="1">CGA009</strain>
    </source>
</reference>
<dbReference type="InterPro" id="IPR012337">
    <property type="entry name" value="RNaseH-like_sf"/>
</dbReference>